<dbReference type="InterPro" id="IPR036388">
    <property type="entry name" value="WH-like_DNA-bd_sf"/>
</dbReference>
<dbReference type="PRINTS" id="PR00035">
    <property type="entry name" value="HTHGNTR"/>
</dbReference>
<dbReference type="PANTHER" id="PTHR43537">
    <property type="entry name" value="TRANSCRIPTIONAL REGULATOR, GNTR FAMILY"/>
    <property type="match status" value="1"/>
</dbReference>
<dbReference type="SUPFAM" id="SSF46785">
    <property type="entry name" value="Winged helix' DNA-binding domain"/>
    <property type="match status" value="1"/>
</dbReference>
<evidence type="ECO:0000256" key="3">
    <source>
        <dbReference type="ARBA" id="ARBA00023163"/>
    </source>
</evidence>
<dbReference type="Proteomes" id="UP000471293">
    <property type="component" value="Unassembled WGS sequence"/>
</dbReference>
<dbReference type="EMBL" id="JAAGLQ010000300">
    <property type="protein sequence ID" value="NEA16839.1"/>
    <property type="molecule type" value="Genomic_DNA"/>
</dbReference>
<feature type="compositionally biased region" description="Low complexity" evidence="4">
    <location>
        <begin position="230"/>
        <end position="257"/>
    </location>
</feature>
<keyword evidence="3" id="KW-0804">Transcription</keyword>
<evidence type="ECO:0000259" key="5">
    <source>
        <dbReference type="PROSITE" id="PS50949"/>
    </source>
</evidence>
<dbReference type="CDD" id="cd07377">
    <property type="entry name" value="WHTH_GntR"/>
    <property type="match status" value="1"/>
</dbReference>
<dbReference type="SMART" id="SM00895">
    <property type="entry name" value="FCD"/>
    <property type="match status" value="1"/>
</dbReference>
<protein>
    <submittedName>
        <fullName evidence="6">FadR family transcriptional regulator</fullName>
    </submittedName>
</protein>
<organism evidence="6 7">
    <name type="scientific">Streptomyces halstedii</name>
    <dbReference type="NCBI Taxonomy" id="1944"/>
    <lineage>
        <taxon>Bacteria</taxon>
        <taxon>Bacillati</taxon>
        <taxon>Actinomycetota</taxon>
        <taxon>Actinomycetes</taxon>
        <taxon>Kitasatosporales</taxon>
        <taxon>Streptomycetaceae</taxon>
        <taxon>Streptomyces</taxon>
    </lineage>
</organism>
<dbReference type="InterPro" id="IPR036390">
    <property type="entry name" value="WH_DNA-bd_sf"/>
</dbReference>
<dbReference type="Pfam" id="PF00392">
    <property type="entry name" value="GntR"/>
    <property type="match status" value="1"/>
</dbReference>
<evidence type="ECO:0000256" key="2">
    <source>
        <dbReference type="ARBA" id="ARBA00023125"/>
    </source>
</evidence>
<evidence type="ECO:0000256" key="1">
    <source>
        <dbReference type="ARBA" id="ARBA00023015"/>
    </source>
</evidence>
<evidence type="ECO:0000313" key="6">
    <source>
        <dbReference type="EMBL" id="NEA16839.1"/>
    </source>
</evidence>
<dbReference type="Gene3D" id="1.20.120.530">
    <property type="entry name" value="GntR ligand-binding domain-like"/>
    <property type="match status" value="1"/>
</dbReference>
<sequence>MARPTMAQDIERRIKELILERRLGPGDPLPTEAELMELFSAGRVSVREALKALQAVNAVEIRRGFGTFVGSLSLSPFVEGLAFRAAVRHGQGEPGLLELMKVREALETGLIGPVTAGVPAEDLAVLRALVATMESEAARDGRVARATDRAFHLALYSSLDNHLLSEVLDAFWAAMDRVREDLDDGHQDPAVTCAQHHEIVEAVAAADGVRAVRAMRTHFDGIRDRLEPQPASAAASGAASGGPSAAASASGTAPASA</sequence>
<dbReference type="InterPro" id="IPR008920">
    <property type="entry name" value="TF_FadR/GntR_C"/>
</dbReference>
<dbReference type="InterPro" id="IPR000524">
    <property type="entry name" value="Tscrpt_reg_HTH_GntR"/>
</dbReference>
<reference evidence="6 7" key="1">
    <citation type="submission" date="2020-01" db="EMBL/GenBank/DDBJ databases">
        <title>Insect and environment-associated Actinomycetes.</title>
        <authorList>
            <person name="Currrie C."/>
            <person name="Chevrette M."/>
            <person name="Carlson C."/>
            <person name="Stubbendieck R."/>
            <person name="Wendt-Pienkowski E."/>
        </authorList>
    </citation>
    <scope>NUCLEOTIDE SEQUENCE [LARGE SCALE GENOMIC DNA]</scope>
    <source>
        <strain evidence="6 7">SID11342</strain>
    </source>
</reference>
<evidence type="ECO:0000256" key="4">
    <source>
        <dbReference type="SAM" id="MobiDB-lite"/>
    </source>
</evidence>
<dbReference type="PANTHER" id="PTHR43537:SF5">
    <property type="entry name" value="UXU OPERON TRANSCRIPTIONAL REGULATOR"/>
    <property type="match status" value="1"/>
</dbReference>
<evidence type="ECO:0000313" key="7">
    <source>
        <dbReference type="Proteomes" id="UP000471293"/>
    </source>
</evidence>
<feature type="domain" description="HTH gntR-type" evidence="5">
    <location>
        <begin position="4"/>
        <end position="72"/>
    </location>
</feature>
<keyword evidence="2" id="KW-0238">DNA-binding</keyword>
<gene>
    <name evidence="6" type="ORF">G3I29_15160</name>
</gene>
<dbReference type="PROSITE" id="PS50949">
    <property type="entry name" value="HTH_GNTR"/>
    <property type="match status" value="1"/>
</dbReference>
<accession>A0A6N9U262</accession>
<dbReference type="SUPFAM" id="SSF48008">
    <property type="entry name" value="GntR ligand-binding domain-like"/>
    <property type="match status" value="1"/>
</dbReference>
<proteinExistence type="predicted"/>
<dbReference type="AlphaFoldDB" id="A0A6N9U262"/>
<dbReference type="InterPro" id="IPR011711">
    <property type="entry name" value="GntR_C"/>
</dbReference>
<name>A0A6N9U262_STRHA</name>
<dbReference type="RefSeq" id="WP_164345219.1">
    <property type="nucleotide sequence ID" value="NZ_JAAGLQ010000300.1"/>
</dbReference>
<dbReference type="SMART" id="SM00345">
    <property type="entry name" value="HTH_GNTR"/>
    <property type="match status" value="1"/>
</dbReference>
<dbReference type="Pfam" id="PF07729">
    <property type="entry name" value="FCD"/>
    <property type="match status" value="1"/>
</dbReference>
<dbReference type="Gene3D" id="1.10.10.10">
    <property type="entry name" value="Winged helix-like DNA-binding domain superfamily/Winged helix DNA-binding domain"/>
    <property type="match status" value="1"/>
</dbReference>
<dbReference type="GO" id="GO:0003677">
    <property type="term" value="F:DNA binding"/>
    <property type="evidence" value="ECO:0007669"/>
    <property type="project" value="UniProtKB-KW"/>
</dbReference>
<comment type="caution">
    <text evidence="6">The sequence shown here is derived from an EMBL/GenBank/DDBJ whole genome shotgun (WGS) entry which is preliminary data.</text>
</comment>
<dbReference type="GO" id="GO:0003700">
    <property type="term" value="F:DNA-binding transcription factor activity"/>
    <property type="evidence" value="ECO:0007669"/>
    <property type="project" value="InterPro"/>
</dbReference>
<feature type="region of interest" description="Disordered" evidence="4">
    <location>
        <begin position="227"/>
        <end position="257"/>
    </location>
</feature>
<keyword evidence="1" id="KW-0805">Transcription regulation</keyword>